<comment type="caution">
    <text evidence="9">The sequence shown here is derived from an EMBL/GenBank/DDBJ whole genome shotgun (WGS) entry which is preliminary data.</text>
</comment>
<keyword evidence="2 7" id="KW-0813">Transport</keyword>
<dbReference type="PANTHER" id="PTHR43227">
    <property type="entry name" value="BLL4140 PROTEIN"/>
    <property type="match status" value="1"/>
</dbReference>
<dbReference type="PROSITE" id="PS50928">
    <property type="entry name" value="ABC_TM1"/>
    <property type="match status" value="1"/>
</dbReference>
<evidence type="ECO:0000256" key="7">
    <source>
        <dbReference type="RuleBase" id="RU363032"/>
    </source>
</evidence>
<feature type="transmembrane region" description="Helical" evidence="7">
    <location>
        <begin position="33"/>
        <end position="57"/>
    </location>
</feature>
<proteinExistence type="inferred from homology"/>
<accession>A0A5S5BWJ8</accession>
<evidence type="ECO:0000256" key="1">
    <source>
        <dbReference type="ARBA" id="ARBA00004651"/>
    </source>
</evidence>
<evidence type="ECO:0000259" key="8">
    <source>
        <dbReference type="PROSITE" id="PS50928"/>
    </source>
</evidence>
<protein>
    <submittedName>
        <fullName evidence="9">Putative aldouronate transport system permease protein</fullName>
    </submittedName>
</protein>
<evidence type="ECO:0000256" key="6">
    <source>
        <dbReference type="ARBA" id="ARBA00023136"/>
    </source>
</evidence>
<name>A0A5S5BWJ8_9BACL</name>
<feature type="transmembrane region" description="Helical" evidence="7">
    <location>
        <begin position="89"/>
        <end position="115"/>
    </location>
</feature>
<keyword evidence="4 7" id="KW-0812">Transmembrane</keyword>
<dbReference type="PANTHER" id="PTHR43227:SF11">
    <property type="entry name" value="BLL4140 PROTEIN"/>
    <property type="match status" value="1"/>
</dbReference>
<keyword evidence="5 7" id="KW-1133">Transmembrane helix</keyword>
<feature type="transmembrane region" description="Helical" evidence="7">
    <location>
        <begin position="231"/>
        <end position="252"/>
    </location>
</feature>
<reference evidence="9 10" key="1">
    <citation type="submission" date="2019-07" db="EMBL/GenBank/DDBJ databases">
        <title>Genomic Encyclopedia of Type Strains, Phase III (KMG-III): the genomes of soil and plant-associated and newly described type strains.</title>
        <authorList>
            <person name="Whitman W."/>
        </authorList>
    </citation>
    <scope>NUCLEOTIDE SEQUENCE [LARGE SCALE GENOMIC DNA]</scope>
    <source>
        <strain evidence="9 10">BL24</strain>
    </source>
</reference>
<dbReference type="Gene3D" id="1.10.3720.10">
    <property type="entry name" value="MetI-like"/>
    <property type="match status" value="1"/>
</dbReference>
<feature type="transmembrane region" description="Helical" evidence="7">
    <location>
        <begin position="284"/>
        <end position="306"/>
    </location>
</feature>
<dbReference type="Pfam" id="PF00528">
    <property type="entry name" value="BPD_transp_1"/>
    <property type="match status" value="1"/>
</dbReference>
<keyword evidence="6 7" id="KW-0472">Membrane</keyword>
<evidence type="ECO:0000256" key="2">
    <source>
        <dbReference type="ARBA" id="ARBA00022448"/>
    </source>
</evidence>
<comment type="subcellular location">
    <subcellularLocation>
        <location evidence="1 7">Cell membrane</location>
        <topology evidence="1 7">Multi-pass membrane protein</topology>
    </subcellularLocation>
</comment>
<dbReference type="EMBL" id="VNHS01000011">
    <property type="protein sequence ID" value="TYP70562.1"/>
    <property type="molecule type" value="Genomic_DNA"/>
</dbReference>
<evidence type="ECO:0000256" key="3">
    <source>
        <dbReference type="ARBA" id="ARBA00022475"/>
    </source>
</evidence>
<evidence type="ECO:0000256" key="5">
    <source>
        <dbReference type="ARBA" id="ARBA00022989"/>
    </source>
</evidence>
<dbReference type="AlphaFoldDB" id="A0A5S5BWJ8"/>
<organism evidence="9 10">
    <name type="scientific">Paenibacillus methanolicus</name>
    <dbReference type="NCBI Taxonomy" id="582686"/>
    <lineage>
        <taxon>Bacteria</taxon>
        <taxon>Bacillati</taxon>
        <taxon>Bacillota</taxon>
        <taxon>Bacilli</taxon>
        <taxon>Bacillales</taxon>
        <taxon>Paenibacillaceae</taxon>
        <taxon>Paenibacillus</taxon>
    </lineage>
</organism>
<dbReference type="GO" id="GO:0005886">
    <property type="term" value="C:plasma membrane"/>
    <property type="evidence" value="ECO:0007669"/>
    <property type="project" value="UniProtKB-SubCell"/>
</dbReference>
<gene>
    <name evidence="9" type="ORF">BCM02_11167</name>
</gene>
<feature type="transmembrane region" description="Helical" evidence="7">
    <location>
        <begin position="191"/>
        <end position="210"/>
    </location>
</feature>
<dbReference type="Proteomes" id="UP000323257">
    <property type="component" value="Unassembled WGS sequence"/>
</dbReference>
<keyword evidence="10" id="KW-1185">Reference proteome</keyword>
<comment type="similarity">
    <text evidence="7">Belongs to the binding-protein-dependent transport system permease family.</text>
</comment>
<sequence>MGMSTTTEALTPVRSGVKAKAGSFLRRTWPLHLMLLPAVILQFLFGYLPLGGLVIAFKDFKPYDGIWGSKWVGLEHFKFMFEYPDSKQVIINTALIAGFKIVCSIIVPFVFALLLNEVRRSSVKRTVQTLVYLPYFISWVFLGGILNDMLASDGIVNSVLKSWFGLEPILFLGDGTWFRIVVVVSDVWQQFGFGTIVYLAALAGVNPSLYEAAEVDGATRWQQTLHVTIPSLAPIVIVVGTLALGNILNAGFDQIFNLYNPLVYDKGDIIDTFVYRTGILNGQYSFGTAVGIFKSVVGFVLIVIGYRIAYKLADYKIF</sequence>
<feature type="transmembrane region" description="Helical" evidence="7">
    <location>
        <begin position="127"/>
        <end position="146"/>
    </location>
</feature>
<dbReference type="InterPro" id="IPR035906">
    <property type="entry name" value="MetI-like_sf"/>
</dbReference>
<evidence type="ECO:0000313" key="9">
    <source>
        <dbReference type="EMBL" id="TYP70562.1"/>
    </source>
</evidence>
<dbReference type="GO" id="GO:0055085">
    <property type="term" value="P:transmembrane transport"/>
    <property type="evidence" value="ECO:0007669"/>
    <property type="project" value="InterPro"/>
</dbReference>
<dbReference type="InterPro" id="IPR050809">
    <property type="entry name" value="UgpAE/MalFG_permease"/>
</dbReference>
<keyword evidence="3" id="KW-1003">Cell membrane</keyword>
<dbReference type="SUPFAM" id="SSF161098">
    <property type="entry name" value="MetI-like"/>
    <property type="match status" value="1"/>
</dbReference>
<evidence type="ECO:0000256" key="4">
    <source>
        <dbReference type="ARBA" id="ARBA00022692"/>
    </source>
</evidence>
<dbReference type="CDD" id="cd06261">
    <property type="entry name" value="TM_PBP2"/>
    <property type="match status" value="1"/>
</dbReference>
<evidence type="ECO:0000313" key="10">
    <source>
        <dbReference type="Proteomes" id="UP000323257"/>
    </source>
</evidence>
<feature type="domain" description="ABC transmembrane type-1" evidence="8">
    <location>
        <begin position="90"/>
        <end position="305"/>
    </location>
</feature>
<dbReference type="InterPro" id="IPR000515">
    <property type="entry name" value="MetI-like"/>
</dbReference>